<dbReference type="AlphaFoldDB" id="Q95TA0"/>
<accession>Q95TA0</accession>
<dbReference type="EMBL" id="AY060265">
    <property type="protein sequence ID" value="AAL25304.1"/>
    <property type="molecule type" value="mRNA"/>
</dbReference>
<gene>
    <name evidence="2" type="primary">TTLL4A</name>
    <name evidence="1" type="synonym">BEST:LD13681</name>
    <name evidence="2" type="ORF">CG16833</name>
</gene>
<evidence type="ECO:0000313" key="2">
    <source>
        <dbReference type="FlyBase" id="FBgn0026147"/>
    </source>
</evidence>
<evidence type="ECO:0000313" key="1">
    <source>
        <dbReference type="EMBL" id="AAL25304.1"/>
    </source>
</evidence>
<dbReference type="UCSC" id="CG16833-RD">
    <property type="organism name" value="d. melanogaster"/>
</dbReference>
<proteinExistence type="evidence at transcript level"/>
<organism evidence="1">
    <name type="scientific">Drosophila melanogaster</name>
    <name type="common">Fruit fly</name>
    <dbReference type="NCBI Taxonomy" id="7227"/>
    <lineage>
        <taxon>Eukaryota</taxon>
        <taxon>Metazoa</taxon>
        <taxon>Ecdysozoa</taxon>
        <taxon>Arthropoda</taxon>
        <taxon>Hexapoda</taxon>
        <taxon>Insecta</taxon>
        <taxon>Pterygota</taxon>
        <taxon>Neoptera</taxon>
        <taxon>Endopterygota</taxon>
        <taxon>Diptera</taxon>
        <taxon>Brachycera</taxon>
        <taxon>Muscomorpha</taxon>
        <taxon>Ephydroidea</taxon>
        <taxon>Drosophilidae</taxon>
        <taxon>Drosophila</taxon>
        <taxon>Sophophora</taxon>
    </lineage>
</organism>
<name>Q95TA0_DROME</name>
<dbReference type="GO" id="GO:0042060">
    <property type="term" value="P:wound healing"/>
    <property type="evidence" value="ECO:0007001"/>
    <property type="project" value="FlyBase"/>
</dbReference>
<reference evidence="1" key="1">
    <citation type="submission" date="2001-10" db="EMBL/GenBank/DDBJ databases">
        <authorList>
            <person name="Stapleton M."/>
            <person name="Brokstein P."/>
            <person name="Hong L."/>
            <person name="Agbayani A."/>
            <person name="Carlson J."/>
            <person name="Champe M."/>
            <person name="Chavez C."/>
            <person name="Dorsett V."/>
            <person name="Farfan D."/>
            <person name="Frise E."/>
            <person name="George R."/>
            <person name="Gonzalez M."/>
            <person name="Guarin H."/>
            <person name="Li P."/>
            <person name="Liao G."/>
            <person name="Miranda A."/>
            <person name="Mungall C.J."/>
            <person name="Nunoo J."/>
            <person name="Pacleb J."/>
            <person name="Paragas V."/>
            <person name="Park S."/>
            <person name="Phouanenavong S."/>
            <person name="Wan K."/>
            <person name="Yu C."/>
            <person name="Lewis S.E."/>
            <person name="Rubin G.M."/>
            <person name="Celniker S."/>
        </authorList>
    </citation>
    <scope>NUCLEOTIDE SEQUENCE</scope>
    <source>
        <strain evidence="1">Berkeley</strain>
    </source>
</reference>
<dbReference type="OrthoDB" id="202825at2759"/>
<dbReference type="HOGENOM" id="CLU_010131_8_0_1"/>
<dbReference type="AGR" id="FB:FBgn0026147"/>
<dbReference type="VEuPathDB" id="VectorBase:FBgn0026147"/>
<dbReference type="FlyBase" id="FBgn0026147">
    <property type="gene designation" value="TTLL4A"/>
</dbReference>
<dbReference type="Bgee" id="FBgn0026147">
    <property type="expression patterns" value="Expressed in distal medullary amacrine neuron Dm1-5 (Drosophila) in insect head and 217 other cell types or tissues"/>
</dbReference>
<sequence length="119" mass="14045">MEDRNEYVDAILNNLTPDDVRCLIIAEDELARCAPLERIFPTDQTHKYLKYNDTPRYYNRLLDAWESRYANNRTEGIALLRDYCQNKYHLQVPTPPAKKVRSLFINSAEAFHKTHLNES</sequence>
<protein>
    <submittedName>
        <fullName evidence="1">GH09663p</fullName>
    </submittedName>
</protein>
<dbReference type="ExpressionAtlas" id="Q95TA0">
    <property type="expression patterns" value="baseline and differential"/>
</dbReference>